<keyword evidence="2" id="KW-1185">Reference proteome</keyword>
<reference evidence="2" key="1">
    <citation type="journal article" date="2017" name="Nat. Microbiol.">
        <title>Global analysis of biosynthetic gene clusters reveals vast potential of secondary metabolite production in Penicillium species.</title>
        <authorList>
            <person name="Nielsen J.C."/>
            <person name="Grijseels S."/>
            <person name="Prigent S."/>
            <person name="Ji B."/>
            <person name="Dainat J."/>
            <person name="Nielsen K.F."/>
            <person name="Frisvad J.C."/>
            <person name="Workman M."/>
            <person name="Nielsen J."/>
        </authorList>
    </citation>
    <scope>NUCLEOTIDE SEQUENCE [LARGE SCALE GENOMIC DNA]</scope>
    <source>
        <strain evidence="2">IBT 31321</strain>
    </source>
</reference>
<comment type="caution">
    <text evidence="1">The sequence shown here is derived from an EMBL/GenBank/DDBJ whole genome shotgun (WGS) entry which is preliminary data.</text>
</comment>
<sequence length="121" mass="14214">MVLLENRLRFALYSGTERPLPDTRRLVSMVSMFELPESSRWAGAYVTPYPSNMLNGRARDRSQAESFMAIPIVLYAHYARSHNLDISKQNSTKVYQNNFNLQVIIKNYKNDRLETFFIFRD</sequence>
<proteinExistence type="predicted"/>
<gene>
    <name evidence="1" type="ORF">PENCOP_c002G04588</name>
</gene>
<dbReference type="AlphaFoldDB" id="A0A1V6V119"/>
<evidence type="ECO:0000313" key="1">
    <source>
        <dbReference type="EMBL" id="OQE44336.1"/>
    </source>
</evidence>
<accession>A0A1V6V119</accession>
<dbReference type="Proteomes" id="UP000191500">
    <property type="component" value="Unassembled WGS sequence"/>
</dbReference>
<dbReference type="EMBL" id="MDDG01000002">
    <property type="protein sequence ID" value="OQE44336.1"/>
    <property type="molecule type" value="Genomic_DNA"/>
</dbReference>
<organism evidence="1 2">
    <name type="scientific">Penicillium coprophilum</name>
    <dbReference type="NCBI Taxonomy" id="36646"/>
    <lineage>
        <taxon>Eukaryota</taxon>
        <taxon>Fungi</taxon>
        <taxon>Dikarya</taxon>
        <taxon>Ascomycota</taxon>
        <taxon>Pezizomycotina</taxon>
        <taxon>Eurotiomycetes</taxon>
        <taxon>Eurotiomycetidae</taxon>
        <taxon>Eurotiales</taxon>
        <taxon>Aspergillaceae</taxon>
        <taxon>Penicillium</taxon>
    </lineage>
</organism>
<name>A0A1V6V119_9EURO</name>
<evidence type="ECO:0000313" key="2">
    <source>
        <dbReference type="Proteomes" id="UP000191500"/>
    </source>
</evidence>
<protein>
    <submittedName>
        <fullName evidence="1">Uncharacterized protein</fullName>
    </submittedName>
</protein>